<protein>
    <submittedName>
        <fullName evidence="4">Uncharacterized protein</fullName>
    </submittedName>
</protein>
<evidence type="ECO:0000313" key="5">
    <source>
        <dbReference type="EMBL" id="CAL4798290.1"/>
    </source>
</evidence>
<dbReference type="InterPro" id="IPR036770">
    <property type="entry name" value="Ankyrin_rpt-contain_sf"/>
</dbReference>
<feature type="compositionally biased region" description="Acidic residues" evidence="3">
    <location>
        <begin position="45"/>
        <end position="55"/>
    </location>
</feature>
<reference evidence="4" key="1">
    <citation type="submission" date="2022-10" db="EMBL/GenBank/DDBJ databases">
        <authorList>
            <person name="Chen Y."/>
            <person name="Dougan E. K."/>
            <person name="Chan C."/>
            <person name="Rhodes N."/>
            <person name="Thang M."/>
        </authorList>
    </citation>
    <scope>NUCLEOTIDE SEQUENCE</scope>
</reference>
<dbReference type="EMBL" id="CAMXCT020004990">
    <property type="protein sequence ID" value="CAL1164353.1"/>
    <property type="molecule type" value="Genomic_DNA"/>
</dbReference>
<sequence length="612" mass="69297">MDLCASLREFRADFLAWLTALVSFGLTRSLLLPMLSPAKKIIETHDEDDEDDAKEVEEKVADTKTTPVQQGGMEIKLDVTNPVMIQRAREQIEEAEKRAELIKNAQPDHRDVFGCTSLHLAAHNCHMEDVIELLKRGFDVNAQDSHVEVPEKIRVTADTGINGVLEAHNLLVEKVLKVNKDLEDFKKSIADSTEEQKKDLANRLEALEAGVDAKGKALKTVDEKLAALEKSSEAERKALRHSIDEISNHQAELKSRTLPDWEAGLRADINRLREDIIGIQGELKERLEKAEKAAEELQEMLNKDEGFKMAGVLQSQVNSLEAFVKKQDQILTAAYNSRLEQLETALRQSDYERVIFSERVGQDLQGMSQHLRGFASLLTDISQHLEQLDGQDGGGLRKAMGAIGQVQVEVGSLKEVTSKLRKDFEARSEKTEASHAASMSSLGSRYSEFEKALKSEVERLSKSTKEVERIQRLEAEMKHEREERRSLVTRFEKEERERVESWQKRSSEVQHVDTSAVDSVRKELEELKLDFQSLLMSEDQRMMDAARLEALVRALEDRVWPWRRNSKDPSRSPTRSPSPGPPGPPGPPVTVEVEIPSNPWTTADLDFWTFLW</sequence>
<proteinExistence type="predicted"/>
<organism evidence="4">
    <name type="scientific">Cladocopium goreaui</name>
    <dbReference type="NCBI Taxonomy" id="2562237"/>
    <lineage>
        <taxon>Eukaryota</taxon>
        <taxon>Sar</taxon>
        <taxon>Alveolata</taxon>
        <taxon>Dinophyceae</taxon>
        <taxon>Suessiales</taxon>
        <taxon>Symbiodiniaceae</taxon>
        <taxon>Cladocopium</taxon>
    </lineage>
</organism>
<accession>A0A9P1GFB2</accession>
<dbReference type="AlphaFoldDB" id="A0A9P1GFB2"/>
<evidence type="ECO:0000313" key="4">
    <source>
        <dbReference type="EMBL" id="CAI4010978.1"/>
    </source>
</evidence>
<evidence type="ECO:0000256" key="3">
    <source>
        <dbReference type="SAM" id="MobiDB-lite"/>
    </source>
</evidence>
<feature type="coiled-coil region" evidence="2">
    <location>
        <begin position="280"/>
        <end position="307"/>
    </location>
</feature>
<dbReference type="PROSITE" id="PS50088">
    <property type="entry name" value="ANK_REPEAT"/>
    <property type="match status" value="1"/>
</dbReference>
<dbReference type="PROSITE" id="PS50297">
    <property type="entry name" value="ANK_REP_REGION"/>
    <property type="match status" value="1"/>
</dbReference>
<evidence type="ECO:0000313" key="6">
    <source>
        <dbReference type="Proteomes" id="UP001152797"/>
    </source>
</evidence>
<name>A0A9P1GFB2_9DINO</name>
<keyword evidence="1" id="KW-0040">ANK repeat</keyword>
<feature type="region of interest" description="Disordered" evidence="3">
    <location>
        <begin position="43"/>
        <end position="64"/>
    </location>
</feature>
<feature type="repeat" description="ANK" evidence="1">
    <location>
        <begin position="113"/>
        <end position="145"/>
    </location>
</feature>
<comment type="caution">
    <text evidence="4">The sequence shown here is derived from an EMBL/GenBank/DDBJ whole genome shotgun (WGS) entry which is preliminary data.</text>
</comment>
<reference evidence="5 6" key="2">
    <citation type="submission" date="2024-05" db="EMBL/GenBank/DDBJ databases">
        <authorList>
            <person name="Chen Y."/>
            <person name="Shah S."/>
            <person name="Dougan E. K."/>
            <person name="Thang M."/>
            <person name="Chan C."/>
        </authorList>
    </citation>
    <scope>NUCLEOTIDE SEQUENCE [LARGE SCALE GENOMIC DNA]</scope>
</reference>
<dbReference type="Proteomes" id="UP001152797">
    <property type="component" value="Unassembled WGS sequence"/>
</dbReference>
<dbReference type="InterPro" id="IPR002110">
    <property type="entry name" value="Ankyrin_rpt"/>
</dbReference>
<feature type="compositionally biased region" description="Pro residues" evidence="3">
    <location>
        <begin position="576"/>
        <end position="588"/>
    </location>
</feature>
<evidence type="ECO:0000256" key="2">
    <source>
        <dbReference type="SAM" id="Coils"/>
    </source>
</evidence>
<feature type="coiled-coil region" evidence="2">
    <location>
        <begin position="463"/>
        <end position="497"/>
    </location>
</feature>
<dbReference type="EMBL" id="CAMXCT030004990">
    <property type="protein sequence ID" value="CAL4798290.1"/>
    <property type="molecule type" value="Genomic_DNA"/>
</dbReference>
<dbReference type="OrthoDB" id="194358at2759"/>
<keyword evidence="6" id="KW-1185">Reference proteome</keyword>
<feature type="region of interest" description="Disordered" evidence="3">
    <location>
        <begin position="563"/>
        <end position="596"/>
    </location>
</feature>
<dbReference type="Gene3D" id="1.25.40.20">
    <property type="entry name" value="Ankyrin repeat-containing domain"/>
    <property type="match status" value="1"/>
</dbReference>
<dbReference type="Pfam" id="PF00023">
    <property type="entry name" value="Ank"/>
    <property type="match status" value="1"/>
</dbReference>
<evidence type="ECO:0000256" key="1">
    <source>
        <dbReference type="PROSITE-ProRule" id="PRU00023"/>
    </source>
</evidence>
<keyword evidence="2" id="KW-0175">Coiled coil</keyword>
<dbReference type="EMBL" id="CAMXCT010004990">
    <property type="protein sequence ID" value="CAI4010978.1"/>
    <property type="molecule type" value="Genomic_DNA"/>
</dbReference>
<dbReference type="SUPFAM" id="SSF48403">
    <property type="entry name" value="Ankyrin repeat"/>
    <property type="match status" value="2"/>
</dbReference>
<gene>
    <name evidence="4" type="ORF">C1SCF055_LOCUS36191</name>
</gene>